<name>A0A5M3MIQ5_CONPW</name>
<keyword evidence="2 3" id="KW-0175">Coiled coil</keyword>
<dbReference type="InterPro" id="IPR021622">
    <property type="entry name" value="Afadin/alpha-actinin-bd"/>
</dbReference>
<feature type="coiled-coil region" evidence="3">
    <location>
        <begin position="185"/>
        <end position="212"/>
    </location>
</feature>
<dbReference type="AlphaFoldDB" id="A0A5M3MIQ5"/>
<evidence type="ECO:0000256" key="2">
    <source>
        <dbReference type="ARBA" id="ARBA00023054"/>
    </source>
</evidence>
<dbReference type="Proteomes" id="UP000053558">
    <property type="component" value="Unassembled WGS sequence"/>
</dbReference>
<evidence type="ECO:0000256" key="1">
    <source>
        <dbReference type="ARBA" id="ARBA00009291"/>
    </source>
</evidence>
<proteinExistence type="inferred from homology"/>
<evidence type="ECO:0000313" key="6">
    <source>
        <dbReference type="Proteomes" id="UP000053558"/>
    </source>
</evidence>
<feature type="coiled-coil region" evidence="3">
    <location>
        <begin position="305"/>
        <end position="332"/>
    </location>
</feature>
<accession>A0A5M3MIQ5</accession>
<dbReference type="GeneID" id="19203601"/>
<dbReference type="RefSeq" id="XP_007771656.1">
    <property type="nucleotide sequence ID" value="XM_007773466.1"/>
</dbReference>
<evidence type="ECO:0000256" key="3">
    <source>
        <dbReference type="SAM" id="Coils"/>
    </source>
</evidence>
<reference evidence="6" key="1">
    <citation type="journal article" date="2012" name="Science">
        <title>The Paleozoic origin of enzymatic lignin decomposition reconstructed from 31 fungal genomes.</title>
        <authorList>
            <person name="Floudas D."/>
            <person name="Binder M."/>
            <person name="Riley R."/>
            <person name="Barry K."/>
            <person name="Blanchette R.A."/>
            <person name="Henrissat B."/>
            <person name="Martinez A.T."/>
            <person name="Otillar R."/>
            <person name="Spatafora J.W."/>
            <person name="Yadav J.S."/>
            <person name="Aerts A."/>
            <person name="Benoit I."/>
            <person name="Boyd A."/>
            <person name="Carlson A."/>
            <person name="Copeland A."/>
            <person name="Coutinho P.M."/>
            <person name="de Vries R.P."/>
            <person name="Ferreira P."/>
            <person name="Findley K."/>
            <person name="Foster B."/>
            <person name="Gaskell J."/>
            <person name="Glotzer D."/>
            <person name="Gorecki P."/>
            <person name="Heitman J."/>
            <person name="Hesse C."/>
            <person name="Hori C."/>
            <person name="Igarashi K."/>
            <person name="Jurgens J.A."/>
            <person name="Kallen N."/>
            <person name="Kersten P."/>
            <person name="Kohler A."/>
            <person name="Kuees U."/>
            <person name="Kumar T.K.A."/>
            <person name="Kuo A."/>
            <person name="LaButti K."/>
            <person name="Larrondo L.F."/>
            <person name="Lindquist E."/>
            <person name="Ling A."/>
            <person name="Lombard V."/>
            <person name="Lucas S."/>
            <person name="Lundell T."/>
            <person name="Martin R."/>
            <person name="McLaughlin D.J."/>
            <person name="Morgenstern I."/>
            <person name="Morin E."/>
            <person name="Murat C."/>
            <person name="Nagy L.G."/>
            <person name="Nolan M."/>
            <person name="Ohm R.A."/>
            <person name="Patyshakuliyeva A."/>
            <person name="Rokas A."/>
            <person name="Ruiz-Duenas F.J."/>
            <person name="Sabat G."/>
            <person name="Salamov A."/>
            <person name="Samejima M."/>
            <person name="Schmutz J."/>
            <person name="Slot J.C."/>
            <person name="St John F."/>
            <person name="Stenlid J."/>
            <person name="Sun H."/>
            <person name="Sun S."/>
            <person name="Syed K."/>
            <person name="Tsang A."/>
            <person name="Wiebenga A."/>
            <person name="Young D."/>
            <person name="Pisabarro A."/>
            <person name="Eastwood D.C."/>
            <person name="Martin F."/>
            <person name="Cullen D."/>
            <person name="Grigoriev I.V."/>
            <person name="Hibbett D.S."/>
        </authorList>
    </citation>
    <scope>NUCLEOTIDE SEQUENCE [LARGE SCALE GENOMIC DNA]</scope>
    <source>
        <strain evidence="6">RWD-64-598 SS2</strain>
    </source>
</reference>
<evidence type="ECO:0000313" key="5">
    <source>
        <dbReference type="EMBL" id="EIW78664.1"/>
    </source>
</evidence>
<gene>
    <name evidence="5" type="ORF">CONPUDRAFT_156630</name>
</gene>
<organism evidence="5 6">
    <name type="scientific">Coniophora puteana (strain RWD-64-598)</name>
    <name type="common">Brown rot fungus</name>
    <dbReference type="NCBI Taxonomy" id="741705"/>
    <lineage>
        <taxon>Eukaryota</taxon>
        <taxon>Fungi</taxon>
        <taxon>Dikarya</taxon>
        <taxon>Basidiomycota</taxon>
        <taxon>Agaricomycotina</taxon>
        <taxon>Agaricomycetes</taxon>
        <taxon>Agaricomycetidae</taxon>
        <taxon>Boletales</taxon>
        <taxon>Coniophorineae</taxon>
        <taxon>Coniophoraceae</taxon>
        <taxon>Coniophora</taxon>
    </lineage>
</organism>
<sequence>MPTLLSSMQPFAAAAEADYSDEGMMKAIHKPTTKPTGTIWMGPAAGTALSSTHSPTRSCRVTTMIRGEEDTSEVLLVRWLPLRGRDLYVQDEPVSKSATASAHVTVPGVFKCKTVEPGRWSGSMNRSDKEDNVGAGVGAGVGVVSRSLCSCALSGVAFGVEFGVQNDISRAEDLSTKLRTLTYDHERLTSMHRSAKEQAANAEREMNVHKSRLATTTRTLHTAESAHKHTTAKLQRTRTSIQALRASHTSELKKKERDVERMTEKWTKLAEAQSKLSASGAASGMTIRGTNADVVTGSEVLWQGRTVDEEALEQAEQARAQLYEENGRLRRLVISSANELQRVVWNARSLTCDAEEEPQPLTSVELFPIAPVGAANDRFAAMFTALEDTLAYLPERLANGELATRSMKSSKSGEEQLLPKANFEAERLQGIIDSLQAELDETRKLHQAQAVETQELYEQLSAQQVQHDGDINAGADEAREELASLRVQIEEERRKLAKEKAAFEADRIRLRNEKRSFQADQMLSPPPQPAPALAPAASTSRRHAPVPKPALASPHAKSPPRKYKPPAIAVRVAKAKAEPGLGTRGSKRTVGRRLSAAFNTHANASISSRHEPAYETEVIPETISAAAFASAGVEGVGTGAGAGAGALGLGAPAFELPKRRESILPTSFVLPPPSPRTSLPPTDSIPFSLLPPETPLAGYVTYDQKVRIAVRAWGSSRRASCVQLHELLDTTPTPTPTSTSSSFLSDGFIEPLQRPGSIVSRSNTPGTAT</sequence>
<comment type="caution">
    <text evidence="5">The sequence shown here is derived from an EMBL/GenBank/DDBJ whole genome shotgun (WGS) entry which is preliminary data.</text>
</comment>
<dbReference type="Pfam" id="PF11559">
    <property type="entry name" value="ADIP"/>
    <property type="match status" value="1"/>
</dbReference>
<dbReference type="EMBL" id="JH711582">
    <property type="protein sequence ID" value="EIW78664.1"/>
    <property type="molecule type" value="Genomic_DNA"/>
</dbReference>
<evidence type="ECO:0000256" key="4">
    <source>
        <dbReference type="SAM" id="MobiDB-lite"/>
    </source>
</evidence>
<feature type="coiled-coil region" evidence="3">
    <location>
        <begin position="425"/>
        <end position="513"/>
    </location>
</feature>
<dbReference type="KEGG" id="cput:CONPUDRAFT_156630"/>
<dbReference type="OrthoDB" id="312015at2759"/>
<feature type="region of interest" description="Disordered" evidence="4">
    <location>
        <begin position="518"/>
        <end position="563"/>
    </location>
</feature>
<protein>
    <submittedName>
        <fullName evidence="5">Uncharacterized protein</fullName>
    </submittedName>
</protein>
<comment type="similarity">
    <text evidence="1">Belongs to the ADIP family.</text>
</comment>
<keyword evidence="6" id="KW-1185">Reference proteome</keyword>